<dbReference type="Pfam" id="PF21028">
    <property type="entry name" value="DUF1285_C"/>
    <property type="match status" value="1"/>
</dbReference>
<proteinExistence type="predicted"/>
<feature type="region of interest" description="Disordered" evidence="1">
    <location>
        <begin position="1"/>
        <end position="36"/>
    </location>
</feature>
<evidence type="ECO:0000256" key="1">
    <source>
        <dbReference type="SAM" id="MobiDB-lite"/>
    </source>
</evidence>
<evidence type="ECO:0000259" key="2">
    <source>
        <dbReference type="Pfam" id="PF06938"/>
    </source>
</evidence>
<dbReference type="Pfam" id="PF06938">
    <property type="entry name" value="DUF1285_N"/>
    <property type="match status" value="1"/>
</dbReference>
<feature type="domain" description="DUF1285" evidence="2">
    <location>
        <begin position="52"/>
        <end position="110"/>
    </location>
</feature>
<dbReference type="RefSeq" id="WP_343894990.1">
    <property type="nucleotide sequence ID" value="NZ_BAAAFZ010000021.1"/>
</dbReference>
<evidence type="ECO:0000313" key="5">
    <source>
        <dbReference type="Proteomes" id="UP001501588"/>
    </source>
</evidence>
<organism evidence="4 5">
    <name type="scientific">Craurococcus roseus</name>
    <dbReference type="NCBI Taxonomy" id="77585"/>
    <lineage>
        <taxon>Bacteria</taxon>
        <taxon>Pseudomonadati</taxon>
        <taxon>Pseudomonadota</taxon>
        <taxon>Alphaproteobacteria</taxon>
        <taxon>Acetobacterales</taxon>
        <taxon>Acetobacteraceae</taxon>
        <taxon>Craurococcus</taxon>
    </lineage>
</organism>
<feature type="compositionally biased region" description="Basic and acidic residues" evidence="1">
    <location>
        <begin position="1"/>
        <end position="16"/>
    </location>
</feature>
<dbReference type="InterPro" id="IPR048341">
    <property type="entry name" value="DUF1285_N"/>
</dbReference>
<dbReference type="Gene3D" id="3.10.540.10">
    <property type="entry name" value="duf1285 like domain"/>
    <property type="match status" value="1"/>
</dbReference>
<feature type="domain" description="DUF1285" evidence="3">
    <location>
        <begin position="130"/>
        <end position="213"/>
    </location>
</feature>
<feature type="compositionally biased region" description="Low complexity" evidence="1">
    <location>
        <begin position="222"/>
        <end position="240"/>
    </location>
</feature>
<keyword evidence="5" id="KW-1185">Reference proteome</keyword>
<feature type="region of interest" description="Disordered" evidence="1">
    <location>
        <begin position="220"/>
        <end position="240"/>
    </location>
</feature>
<reference evidence="4 5" key="1">
    <citation type="journal article" date="2019" name="Int. J. Syst. Evol. Microbiol.">
        <title>The Global Catalogue of Microorganisms (GCM) 10K type strain sequencing project: providing services to taxonomists for standard genome sequencing and annotation.</title>
        <authorList>
            <consortium name="The Broad Institute Genomics Platform"/>
            <consortium name="The Broad Institute Genome Sequencing Center for Infectious Disease"/>
            <person name="Wu L."/>
            <person name="Ma J."/>
        </authorList>
    </citation>
    <scope>NUCLEOTIDE SEQUENCE [LARGE SCALE GENOMIC DNA]</scope>
    <source>
        <strain evidence="4 5">JCM 9933</strain>
    </source>
</reference>
<dbReference type="EMBL" id="BAAAFZ010000021">
    <property type="protein sequence ID" value="GAA0580658.1"/>
    <property type="molecule type" value="Genomic_DNA"/>
</dbReference>
<gene>
    <name evidence="4" type="ORF">GCM10009416_18890</name>
</gene>
<evidence type="ECO:0000313" key="4">
    <source>
        <dbReference type="EMBL" id="GAA0580658.1"/>
    </source>
</evidence>
<dbReference type="Gene3D" id="2.30.270.10">
    <property type="entry name" value="duf1285 protein"/>
    <property type="match status" value="1"/>
</dbReference>
<dbReference type="InterPro" id="IPR048342">
    <property type="entry name" value="DUF1285_C"/>
</dbReference>
<dbReference type="Proteomes" id="UP001501588">
    <property type="component" value="Unassembled WGS sequence"/>
</dbReference>
<protein>
    <recommendedName>
        <fullName evidence="6">DUF1285 domain-containing protein</fullName>
    </recommendedName>
</protein>
<name>A0ABN1F2H7_9PROT</name>
<dbReference type="InterPro" id="IPR023361">
    <property type="entry name" value="DUF1285_beta_roll_sf"/>
</dbReference>
<comment type="caution">
    <text evidence="4">The sequence shown here is derived from an EMBL/GenBank/DDBJ whole genome shotgun (WGS) entry which is preliminary data.</text>
</comment>
<evidence type="ECO:0000259" key="3">
    <source>
        <dbReference type="Pfam" id="PF21028"/>
    </source>
</evidence>
<evidence type="ECO:0008006" key="6">
    <source>
        <dbReference type="Google" id="ProtNLM"/>
    </source>
</evidence>
<sequence length="240" mass="26280">MTKRGTDEAAAAREAKTMLAKEPVATGTPPKAVRAGVATPSFPQAMPRTKRDCGHFDIRIDRNGGWHYRNSPIGRKELVCLFASVLKRGADGAYWLETPVERGRIDVEDAPFVAVELWWRDCVCEDAPTDRPRQCLTFRTNLDEIVTADAEHPIRVHLCPQTREPRPYITVRPGLEAKINRAVFYELVALAQPETIDGREVLGVWSEGVFFPIDEVPPGETAAGASGVAPPPAAQAAAAE</sequence>
<accession>A0ABN1F2H7</accession>